<comment type="subcellular location">
    <subcellularLocation>
        <location evidence="9">Cytoplasm</location>
    </subcellularLocation>
</comment>
<dbReference type="Gene3D" id="3.40.1190.20">
    <property type="match status" value="1"/>
</dbReference>
<dbReference type="Pfam" id="PF00294">
    <property type="entry name" value="PfkB"/>
    <property type="match status" value="1"/>
</dbReference>
<comment type="subunit">
    <text evidence="9">Homodimer.</text>
</comment>
<keyword evidence="10" id="KW-0175">Coiled coil</keyword>
<evidence type="ECO:0000259" key="11">
    <source>
        <dbReference type="Pfam" id="PF00294"/>
    </source>
</evidence>
<feature type="binding site" evidence="9">
    <location>
        <position position="255"/>
    </location>
    <ligand>
        <name>K(+)</name>
        <dbReference type="ChEBI" id="CHEBI:29103"/>
    </ligand>
</feature>
<feature type="binding site" evidence="9">
    <location>
        <position position="147"/>
    </location>
    <ligand>
        <name>substrate</name>
    </ligand>
</feature>
<dbReference type="AlphaFoldDB" id="A0A9X3CD86"/>
<evidence type="ECO:0000256" key="3">
    <source>
        <dbReference type="ARBA" id="ARBA00022741"/>
    </source>
</evidence>
<keyword evidence="5 9" id="KW-0067">ATP-binding</keyword>
<dbReference type="GO" id="GO:0004747">
    <property type="term" value="F:ribokinase activity"/>
    <property type="evidence" value="ECO:0007669"/>
    <property type="project" value="UniProtKB-UniRule"/>
</dbReference>
<comment type="pathway">
    <text evidence="9">Carbohydrate metabolism; D-ribose degradation; D-ribose 5-phosphate from beta-D-ribopyranose: step 2/2.</text>
</comment>
<dbReference type="GO" id="GO:0005829">
    <property type="term" value="C:cytosol"/>
    <property type="evidence" value="ECO:0007669"/>
    <property type="project" value="TreeGrafter"/>
</dbReference>
<dbReference type="Proteomes" id="UP001155586">
    <property type="component" value="Unassembled WGS sequence"/>
</dbReference>
<evidence type="ECO:0000256" key="2">
    <source>
        <dbReference type="ARBA" id="ARBA00022723"/>
    </source>
</evidence>
<dbReference type="HAMAP" id="MF_01987">
    <property type="entry name" value="Ribokinase"/>
    <property type="match status" value="1"/>
</dbReference>
<feature type="binding site" evidence="9">
    <location>
        <begin position="258"/>
        <end position="259"/>
    </location>
    <ligand>
        <name>ATP</name>
        <dbReference type="ChEBI" id="CHEBI:30616"/>
    </ligand>
</feature>
<feature type="binding site" evidence="9">
    <location>
        <position position="259"/>
    </location>
    <ligand>
        <name>substrate</name>
    </ligand>
</feature>
<feature type="coiled-coil region" evidence="10">
    <location>
        <begin position="129"/>
        <end position="163"/>
    </location>
</feature>
<feature type="binding site" evidence="9">
    <location>
        <begin position="45"/>
        <end position="49"/>
    </location>
    <ligand>
        <name>substrate</name>
    </ligand>
</feature>
<dbReference type="GO" id="GO:0019303">
    <property type="term" value="P:D-ribose catabolic process"/>
    <property type="evidence" value="ECO:0007669"/>
    <property type="project" value="UniProtKB-UniRule"/>
</dbReference>
<dbReference type="PANTHER" id="PTHR10584:SF166">
    <property type="entry name" value="RIBOKINASE"/>
    <property type="match status" value="1"/>
</dbReference>
<keyword evidence="8 9" id="KW-0119">Carbohydrate metabolism</keyword>
<comment type="similarity">
    <text evidence="9">Belongs to the carbohydrate kinase PfkB family. Ribokinase subfamily.</text>
</comment>
<dbReference type="GO" id="GO:0046872">
    <property type="term" value="F:metal ion binding"/>
    <property type="evidence" value="ECO:0007669"/>
    <property type="project" value="UniProtKB-KW"/>
</dbReference>
<feature type="binding site" evidence="9">
    <location>
        <position position="292"/>
    </location>
    <ligand>
        <name>K(+)</name>
        <dbReference type="ChEBI" id="CHEBI:29103"/>
    </ligand>
</feature>
<keyword evidence="3 9" id="KW-0547">Nucleotide-binding</keyword>
<keyword evidence="7 9" id="KW-0630">Potassium</keyword>
<evidence type="ECO:0000256" key="10">
    <source>
        <dbReference type="SAM" id="Coils"/>
    </source>
</evidence>
<feature type="domain" description="Carbohydrate kinase PfkB" evidence="11">
    <location>
        <begin position="10"/>
        <end position="297"/>
    </location>
</feature>
<keyword evidence="4 9" id="KW-0418">Kinase</keyword>
<feature type="active site" description="Proton acceptor" evidence="9">
    <location>
        <position position="259"/>
    </location>
</feature>
<evidence type="ECO:0000256" key="5">
    <source>
        <dbReference type="ARBA" id="ARBA00022840"/>
    </source>
</evidence>
<dbReference type="EC" id="2.7.1.15" evidence="9"/>
<keyword evidence="1 9" id="KW-0808">Transferase</keyword>
<feature type="binding site" evidence="9">
    <location>
        <position position="294"/>
    </location>
    <ligand>
        <name>K(+)</name>
        <dbReference type="ChEBI" id="CHEBI:29103"/>
    </ligand>
</feature>
<comment type="cofactor">
    <cofactor evidence="9">
        <name>Mg(2+)</name>
        <dbReference type="ChEBI" id="CHEBI:18420"/>
    </cofactor>
    <text evidence="9">Requires a divalent cation, most likely magnesium in vivo, as an electrophilic catalyst to aid phosphoryl group transfer. It is the chelate of the metal and the nucleotide that is the actual substrate.</text>
</comment>
<dbReference type="GO" id="GO:0005524">
    <property type="term" value="F:ATP binding"/>
    <property type="evidence" value="ECO:0007669"/>
    <property type="project" value="UniProtKB-UniRule"/>
</dbReference>
<reference evidence="12" key="1">
    <citation type="submission" date="2022-02" db="EMBL/GenBank/DDBJ databases">
        <title>Vibrio sp. nov., a new bacterium isolated from Bohai sea, China.</title>
        <authorList>
            <person name="Yuan Y."/>
        </authorList>
    </citation>
    <scope>NUCLEOTIDE SEQUENCE</scope>
    <source>
        <strain evidence="12">DBSS07</strain>
    </source>
</reference>
<dbReference type="InterPro" id="IPR002139">
    <property type="entry name" value="Ribo/fructo_kinase"/>
</dbReference>
<evidence type="ECO:0000256" key="4">
    <source>
        <dbReference type="ARBA" id="ARBA00022777"/>
    </source>
</evidence>
<proteinExistence type="inferred from homology"/>
<keyword evidence="13" id="KW-1185">Reference proteome</keyword>
<feature type="binding site" evidence="9">
    <location>
        <position position="253"/>
    </location>
    <ligand>
        <name>K(+)</name>
        <dbReference type="ChEBI" id="CHEBI:29103"/>
    </ligand>
</feature>
<comment type="caution">
    <text evidence="9">Lacks conserved residue(s) required for the propagation of feature annotation.</text>
</comment>
<evidence type="ECO:0000256" key="8">
    <source>
        <dbReference type="ARBA" id="ARBA00023277"/>
    </source>
</evidence>
<dbReference type="InterPro" id="IPR011611">
    <property type="entry name" value="PfkB_dom"/>
</dbReference>
<feature type="binding site" evidence="9">
    <location>
        <position position="191"/>
    </location>
    <ligand>
        <name>ATP</name>
        <dbReference type="ChEBI" id="CHEBI:30616"/>
    </ligand>
</feature>
<dbReference type="InterPro" id="IPR011877">
    <property type="entry name" value="Ribokinase"/>
</dbReference>
<dbReference type="CDD" id="cd01174">
    <property type="entry name" value="ribokinase"/>
    <property type="match status" value="1"/>
</dbReference>
<organism evidence="12 13">
    <name type="scientific">Vibrio paucivorans</name>
    <dbReference type="NCBI Taxonomy" id="2829489"/>
    <lineage>
        <taxon>Bacteria</taxon>
        <taxon>Pseudomonadati</taxon>
        <taxon>Pseudomonadota</taxon>
        <taxon>Gammaproteobacteria</taxon>
        <taxon>Vibrionales</taxon>
        <taxon>Vibrionaceae</taxon>
        <taxon>Vibrio</taxon>
    </lineage>
</organism>
<evidence type="ECO:0000313" key="13">
    <source>
        <dbReference type="Proteomes" id="UP001155586"/>
    </source>
</evidence>
<accession>A0A9X3CD86</accession>
<dbReference type="PANTHER" id="PTHR10584">
    <property type="entry name" value="SUGAR KINASE"/>
    <property type="match status" value="1"/>
</dbReference>
<dbReference type="PRINTS" id="PR00990">
    <property type="entry name" value="RIBOKINASE"/>
</dbReference>
<dbReference type="EMBL" id="JAKRRX010000024">
    <property type="protein sequence ID" value="MCW8333404.1"/>
    <property type="molecule type" value="Genomic_DNA"/>
</dbReference>
<feature type="binding site" evidence="9">
    <location>
        <position position="289"/>
    </location>
    <ligand>
        <name>K(+)</name>
        <dbReference type="ChEBI" id="CHEBI:29103"/>
    </ligand>
</feature>
<comment type="activity regulation">
    <text evidence="9">Activated by a monovalent cation that binds near, but not in, the active site. The most likely occupant of the site in vivo is potassium. Ion binding induces a conformational change that may alter substrate affinity.</text>
</comment>
<dbReference type="RefSeq" id="WP_265686970.1">
    <property type="nucleotide sequence ID" value="NZ_JAKRRX010000024.1"/>
</dbReference>
<dbReference type="SUPFAM" id="SSF53613">
    <property type="entry name" value="Ribokinase-like"/>
    <property type="match status" value="1"/>
</dbReference>
<protein>
    <recommendedName>
        <fullName evidence="9">Ribokinase</fullName>
        <shortName evidence="9">RK</shortName>
        <ecNumber evidence="9">2.7.1.15</ecNumber>
    </recommendedName>
</protein>
<gene>
    <name evidence="9" type="primary">rbsK</name>
    <name evidence="12" type="ORF">MD483_06165</name>
</gene>
<evidence type="ECO:0000256" key="6">
    <source>
        <dbReference type="ARBA" id="ARBA00022842"/>
    </source>
</evidence>
<evidence type="ECO:0000256" key="7">
    <source>
        <dbReference type="ARBA" id="ARBA00022958"/>
    </source>
</evidence>
<sequence length="313" mass="33505">MNISSNSKGVFVAGSYNLDIVSRVATFPQKGETVRVISRKLLAGGKGANQATACRRVTQNTHFFAKLGRDDFAKQAIEHLEEQQFATLTLAEAIDSHTGVALITLSEREKDNNIVLDLGANLEVTDTDIQDVSDQLEHASVVLVQLESNIEAVSLVLHKAKAQAKTTILNPAPYHEQAHTLLPMVDVITPNEIEASELSGVVIHDIDTAEKAARIIYQMGVPNVIITLGSNGCLAYDGNEFKRFLSYPADVVDTSGAGDAFNGSLAAFLSLGKTLSDSINFATAFASCSVENEGAANMPSMAQVEAKLAMVRK</sequence>
<feature type="binding site" evidence="9">
    <location>
        <begin position="17"/>
        <end position="19"/>
    </location>
    <ligand>
        <name>substrate</name>
    </ligand>
</feature>
<evidence type="ECO:0000256" key="1">
    <source>
        <dbReference type="ARBA" id="ARBA00022679"/>
    </source>
</evidence>
<dbReference type="InterPro" id="IPR029056">
    <property type="entry name" value="Ribokinase-like"/>
</dbReference>
<evidence type="ECO:0000313" key="12">
    <source>
        <dbReference type="EMBL" id="MCW8333404.1"/>
    </source>
</evidence>
<comment type="function">
    <text evidence="9">Catalyzes the phosphorylation of ribose at O-5 in a reaction requiring ATP and magnesium. The resulting D-ribose-5-phosphate can then be used either for sythesis of nucleotides, histidine, and tryptophan, or as a component of the pentose phosphate pathway.</text>
</comment>
<feature type="binding site" evidence="9">
    <location>
        <begin position="227"/>
        <end position="232"/>
    </location>
    <ligand>
        <name>ATP</name>
        <dbReference type="ChEBI" id="CHEBI:30616"/>
    </ligand>
</feature>
<keyword evidence="2 9" id="KW-0479">Metal-binding</keyword>
<keyword evidence="6 9" id="KW-0460">Magnesium</keyword>
<name>A0A9X3CD86_9VIBR</name>
<comment type="catalytic activity">
    <reaction evidence="9">
        <text>D-ribose + ATP = D-ribose 5-phosphate + ADP + H(+)</text>
        <dbReference type="Rhea" id="RHEA:13697"/>
        <dbReference type="ChEBI" id="CHEBI:15378"/>
        <dbReference type="ChEBI" id="CHEBI:30616"/>
        <dbReference type="ChEBI" id="CHEBI:47013"/>
        <dbReference type="ChEBI" id="CHEBI:78346"/>
        <dbReference type="ChEBI" id="CHEBI:456216"/>
        <dbReference type="EC" id="2.7.1.15"/>
    </reaction>
</comment>
<evidence type="ECO:0000256" key="9">
    <source>
        <dbReference type="HAMAP-Rule" id="MF_01987"/>
    </source>
</evidence>
<keyword evidence="9" id="KW-0963">Cytoplasm</keyword>
<comment type="caution">
    <text evidence="12">The sequence shown here is derived from an EMBL/GenBank/DDBJ whole genome shotgun (WGS) entry which is preliminary data.</text>
</comment>